<keyword evidence="8" id="KW-1185">Reference proteome</keyword>
<evidence type="ECO:0000256" key="3">
    <source>
        <dbReference type="ARBA" id="ARBA00022692"/>
    </source>
</evidence>
<keyword evidence="4 6" id="KW-1133">Transmembrane helix</keyword>
<accession>A0ABW3MQ33</accession>
<evidence type="ECO:0000256" key="5">
    <source>
        <dbReference type="ARBA" id="ARBA00023136"/>
    </source>
</evidence>
<evidence type="ECO:0000256" key="6">
    <source>
        <dbReference type="SAM" id="Phobius"/>
    </source>
</evidence>
<comment type="caution">
    <text evidence="7">The sequence shown here is derived from an EMBL/GenBank/DDBJ whole genome shotgun (WGS) entry which is preliminary data.</text>
</comment>
<sequence>GCYAGAVVMGGLLRRRIPLLARRLLTLAPALVLLAIGVDPTWTLVISQVVLSFGIPFALVPLVSLTARKAVMGTYANGRATTVFAWLVAVAVIVLNVALVYLTVAG</sequence>
<name>A0ABW3MQ33_9PSEU</name>
<gene>
    <name evidence="7" type="ORF">ACFQ1S_39945</name>
</gene>
<dbReference type="Proteomes" id="UP001597045">
    <property type="component" value="Unassembled WGS sequence"/>
</dbReference>
<dbReference type="PANTHER" id="PTHR11706:SF33">
    <property type="entry name" value="NATURAL RESISTANCE-ASSOCIATED MACROPHAGE PROTEIN 2"/>
    <property type="match status" value="1"/>
</dbReference>
<keyword evidence="5 6" id="KW-0472">Membrane</keyword>
<evidence type="ECO:0000256" key="4">
    <source>
        <dbReference type="ARBA" id="ARBA00022989"/>
    </source>
</evidence>
<organism evidence="7 8">
    <name type="scientific">Kibdelosporangium lantanae</name>
    <dbReference type="NCBI Taxonomy" id="1497396"/>
    <lineage>
        <taxon>Bacteria</taxon>
        <taxon>Bacillati</taxon>
        <taxon>Actinomycetota</taxon>
        <taxon>Actinomycetes</taxon>
        <taxon>Pseudonocardiales</taxon>
        <taxon>Pseudonocardiaceae</taxon>
        <taxon>Kibdelosporangium</taxon>
    </lineage>
</organism>
<comment type="subcellular location">
    <subcellularLocation>
        <location evidence="1">Membrane</location>
        <topology evidence="1">Multi-pass membrane protein</topology>
    </subcellularLocation>
</comment>
<evidence type="ECO:0000313" key="8">
    <source>
        <dbReference type="Proteomes" id="UP001597045"/>
    </source>
</evidence>
<dbReference type="Pfam" id="PF01566">
    <property type="entry name" value="Nramp"/>
    <property type="match status" value="1"/>
</dbReference>
<evidence type="ECO:0000256" key="1">
    <source>
        <dbReference type="ARBA" id="ARBA00004141"/>
    </source>
</evidence>
<feature type="transmembrane region" description="Helical" evidence="6">
    <location>
        <begin position="19"/>
        <end position="38"/>
    </location>
</feature>
<feature type="non-terminal residue" evidence="7">
    <location>
        <position position="1"/>
    </location>
</feature>
<keyword evidence="3 6" id="KW-0812">Transmembrane</keyword>
<protein>
    <submittedName>
        <fullName evidence="7">Divalent metal cation transporter</fullName>
    </submittedName>
</protein>
<evidence type="ECO:0000313" key="7">
    <source>
        <dbReference type="EMBL" id="MFD1051280.1"/>
    </source>
</evidence>
<dbReference type="PANTHER" id="PTHR11706">
    <property type="entry name" value="SOLUTE CARRIER PROTEIN FAMILY 11 MEMBER"/>
    <property type="match status" value="1"/>
</dbReference>
<evidence type="ECO:0000256" key="2">
    <source>
        <dbReference type="ARBA" id="ARBA00022448"/>
    </source>
</evidence>
<proteinExistence type="predicted"/>
<feature type="transmembrane region" description="Helical" evidence="6">
    <location>
        <begin position="44"/>
        <end position="63"/>
    </location>
</feature>
<keyword evidence="2" id="KW-0813">Transport</keyword>
<feature type="transmembrane region" description="Helical" evidence="6">
    <location>
        <begin position="83"/>
        <end position="104"/>
    </location>
</feature>
<dbReference type="EMBL" id="JBHTIS010003466">
    <property type="protein sequence ID" value="MFD1051280.1"/>
    <property type="molecule type" value="Genomic_DNA"/>
</dbReference>
<dbReference type="InterPro" id="IPR001046">
    <property type="entry name" value="NRAMP_fam"/>
</dbReference>
<reference evidence="8" key="1">
    <citation type="journal article" date="2019" name="Int. J. Syst. Evol. Microbiol.">
        <title>The Global Catalogue of Microorganisms (GCM) 10K type strain sequencing project: providing services to taxonomists for standard genome sequencing and annotation.</title>
        <authorList>
            <consortium name="The Broad Institute Genomics Platform"/>
            <consortium name="The Broad Institute Genome Sequencing Center for Infectious Disease"/>
            <person name="Wu L."/>
            <person name="Ma J."/>
        </authorList>
    </citation>
    <scope>NUCLEOTIDE SEQUENCE [LARGE SCALE GENOMIC DNA]</scope>
    <source>
        <strain evidence="8">JCM 31486</strain>
    </source>
</reference>